<evidence type="ECO:0000259" key="5">
    <source>
        <dbReference type="Pfam" id="PF00496"/>
    </source>
</evidence>
<keyword evidence="7" id="KW-1185">Reference proteome</keyword>
<dbReference type="RefSeq" id="WP_343992983.1">
    <property type="nucleotide sequence ID" value="NZ_BAAALG010000006.1"/>
</dbReference>
<dbReference type="EMBL" id="BAAALG010000006">
    <property type="protein sequence ID" value="GAA1098725.1"/>
    <property type="molecule type" value="Genomic_DNA"/>
</dbReference>
<feature type="chain" id="PRO_5045551305" description="Solute-binding protein family 5 domain-containing protein" evidence="4">
    <location>
        <begin position="22"/>
        <end position="506"/>
    </location>
</feature>
<dbReference type="InterPro" id="IPR000914">
    <property type="entry name" value="SBP_5_dom"/>
</dbReference>
<feature type="signal peptide" evidence="4">
    <location>
        <begin position="1"/>
        <end position="21"/>
    </location>
</feature>
<dbReference type="PANTHER" id="PTHR30290">
    <property type="entry name" value="PERIPLASMIC BINDING COMPONENT OF ABC TRANSPORTER"/>
    <property type="match status" value="1"/>
</dbReference>
<dbReference type="Gene3D" id="3.90.76.10">
    <property type="entry name" value="Dipeptide-binding Protein, Domain 1"/>
    <property type="match status" value="1"/>
</dbReference>
<sequence>MRLKTGLACGALALSVLTACGGGTGGGSDSKADDKLVFAATFAHTTLDPDLMPLRHMQLYGAPAYDSLLFLDGDEEIQPMLATEWKAGEDATGPFLDLTLREGLTFDDGTPFTSATVAANVKRSQELEGSTNASVLAGVTVEETDETHVRLRNPAGVGALPRTLASIGGMMISDKAIADKVDLTETEAGIGAFNLKSVQPNRVVYEANPDYWDDSAAAVETLEITYLADDAKLNAVRSGEVDVTVLPEKLTKTAEDAGYKIVRSSGAENYTFSLNTTMKPFDDPRVREAAAISLDREAICEGVLEGACVTNGQVMGAGTKAFDKDLGLKNFPYDIERAKKLISEAGAKGAKVEIVTVAGNSVFEQLATVFQAQLKEIGLDAKVLPVAPPEVVSRFGIEKDVAIAFGAIGNAIDPSESLARYLLPGGLYNPGGYVMPEIVDLAAQGLKEPDQAKRVEIYRELSGKLPVDGLLIPMLTPTTAYVIGEHVEGWQDPWAPSFPTFRGVSG</sequence>
<dbReference type="Proteomes" id="UP001501581">
    <property type="component" value="Unassembled WGS sequence"/>
</dbReference>
<comment type="similarity">
    <text evidence="1">Belongs to the bacterial solute-binding protein 5 family.</text>
</comment>
<dbReference type="Pfam" id="PF00496">
    <property type="entry name" value="SBP_bac_5"/>
    <property type="match status" value="1"/>
</dbReference>
<feature type="domain" description="Solute-binding protein family 5" evidence="5">
    <location>
        <begin position="76"/>
        <end position="425"/>
    </location>
</feature>
<evidence type="ECO:0000313" key="6">
    <source>
        <dbReference type="EMBL" id="GAA1098725.1"/>
    </source>
</evidence>
<gene>
    <name evidence="6" type="ORF">GCM10009668_15240</name>
</gene>
<keyword evidence="2" id="KW-0813">Transport</keyword>
<dbReference type="InterPro" id="IPR039424">
    <property type="entry name" value="SBP_5"/>
</dbReference>
<dbReference type="PIRSF" id="PIRSF002741">
    <property type="entry name" value="MppA"/>
    <property type="match status" value="1"/>
</dbReference>
<protein>
    <recommendedName>
        <fullName evidence="5">Solute-binding protein family 5 domain-containing protein</fullName>
    </recommendedName>
</protein>
<dbReference type="Gene3D" id="3.10.105.10">
    <property type="entry name" value="Dipeptide-binding Protein, Domain 3"/>
    <property type="match status" value="1"/>
</dbReference>
<dbReference type="SUPFAM" id="SSF53850">
    <property type="entry name" value="Periplasmic binding protein-like II"/>
    <property type="match status" value="1"/>
</dbReference>
<dbReference type="InterPro" id="IPR030678">
    <property type="entry name" value="Peptide/Ni-bd"/>
</dbReference>
<evidence type="ECO:0000256" key="3">
    <source>
        <dbReference type="ARBA" id="ARBA00022729"/>
    </source>
</evidence>
<dbReference type="Gene3D" id="3.40.190.10">
    <property type="entry name" value="Periplasmic binding protein-like II"/>
    <property type="match status" value="1"/>
</dbReference>
<evidence type="ECO:0000313" key="7">
    <source>
        <dbReference type="Proteomes" id="UP001501581"/>
    </source>
</evidence>
<accession>A0ABP4E941</accession>
<evidence type="ECO:0000256" key="1">
    <source>
        <dbReference type="ARBA" id="ARBA00005695"/>
    </source>
</evidence>
<name>A0ABP4E941_9ACTN</name>
<evidence type="ECO:0000256" key="2">
    <source>
        <dbReference type="ARBA" id="ARBA00022448"/>
    </source>
</evidence>
<organism evidence="6 7">
    <name type="scientific">Nocardioides dubius</name>
    <dbReference type="NCBI Taxonomy" id="317019"/>
    <lineage>
        <taxon>Bacteria</taxon>
        <taxon>Bacillati</taxon>
        <taxon>Actinomycetota</taxon>
        <taxon>Actinomycetes</taxon>
        <taxon>Propionibacteriales</taxon>
        <taxon>Nocardioidaceae</taxon>
        <taxon>Nocardioides</taxon>
    </lineage>
</organism>
<dbReference type="CDD" id="cd00995">
    <property type="entry name" value="PBP2_NikA_DppA_OppA_like"/>
    <property type="match status" value="1"/>
</dbReference>
<dbReference type="PANTHER" id="PTHR30290:SF9">
    <property type="entry name" value="OLIGOPEPTIDE-BINDING PROTEIN APPA"/>
    <property type="match status" value="1"/>
</dbReference>
<proteinExistence type="inferred from homology"/>
<evidence type="ECO:0000256" key="4">
    <source>
        <dbReference type="SAM" id="SignalP"/>
    </source>
</evidence>
<keyword evidence="3 4" id="KW-0732">Signal</keyword>
<dbReference type="PROSITE" id="PS51257">
    <property type="entry name" value="PROKAR_LIPOPROTEIN"/>
    <property type="match status" value="1"/>
</dbReference>
<reference evidence="7" key="1">
    <citation type="journal article" date="2019" name="Int. J. Syst. Evol. Microbiol.">
        <title>The Global Catalogue of Microorganisms (GCM) 10K type strain sequencing project: providing services to taxonomists for standard genome sequencing and annotation.</title>
        <authorList>
            <consortium name="The Broad Institute Genomics Platform"/>
            <consortium name="The Broad Institute Genome Sequencing Center for Infectious Disease"/>
            <person name="Wu L."/>
            <person name="Ma J."/>
        </authorList>
    </citation>
    <scope>NUCLEOTIDE SEQUENCE [LARGE SCALE GENOMIC DNA]</scope>
    <source>
        <strain evidence="7">JCM 13008</strain>
    </source>
</reference>
<comment type="caution">
    <text evidence="6">The sequence shown here is derived from an EMBL/GenBank/DDBJ whole genome shotgun (WGS) entry which is preliminary data.</text>
</comment>